<feature type="transmembrane region" description="Helical" evidence="8">
    <location>
        <begin position="310"/>
        <end position="332"/>
    </location>
</feature>
<dbReference type="PANTHER" id="PTHR23501">
    <property type="entry name" value="MAJOR FACILITATOR SUPERFAMILY"/>
    <property type="match status" value="1"/>
</dbReference>
<evidence type="ECO:0000259" key="9">
    <source>
        <dbReference type="PROSITE" id="PS50850"/>
    </source>
</evidence>
<proteinExistence type="predicted"/>
<dbReference type="InterPro" id="IPR020846">
    <property type="entry name" value="MFS_dom"/>
</dbReference>
<feature type="transmembrane region" description="Helical" evidence="8">
    <location>
        <begin position="237"/>
        <end position="259"/>
    </location>
</feature>
<evidence type="ECO:0000256" key="2">
    <source>
        <dbReference type="ARBA" id="ARBA00022448"/>
    </source>
</evidence>
<feature type="compositionally biased region" description="Basic and acidic residues" evidence="7">
    <location>
        <begin position="1"/>
        <end position="11"/>
    </location>
</feature>
<feature type="transmembrane region" description="Helical" evidence="8">
    <location>
        <begin position="372"/>
        <end position="391"/>
    </location>
</feature>
<feature type="transmembrane region" description="Helical" evidence="8">
    <location>
        <begin position="117"/>
        <end position="138"/>
    </location>
</feature>
<evidence type="ECO:0000313" key="10">
    <source>
        <dbReference type="EMBL" id="AWK12629.1"/>
    </source>
</evidence>
<accession>A0ABN5KR15</accession>
<dbReference type="SUPFAM" id="SSF103473">
    <property type="entry name" value="MFS general substrate transporter"/>
    <property type="match status" value="1"/>
</dbReference>
<keyword evidence="5 8" id="KW-1133">Transmembrane helix</keyword>
<feature type="region of interest" description="Disordered" evidence="7">
    <location>
        <begin position="1"/>
        <end position="49"/>
    </location>
</feature>
<keyword evidence="11" id="KW-1185">Reference proteome</keyword>
<dbReference type="Gene3D" id="1.20.1250.20">
    <property type="entry name" value="MFS general substrate transporter like domains"/>
    <property type="match status" value="1"/>
</dbReference>
<dbReference type="InterPro" id="IPR004638">
    <property type="entry name" value="EmrB-like"/>
</dbReference>
<feature type="transmembrane region" description="Helical" evidence="8">
    <location>
        <begin position="271"/>
        <end position="290"/>
    </location>
</feature>
<evidence type="ECO:0000313" key="11">
    <source>
        <dbReference type="Proteomes" id="UP000245051"/>
    </source>
</evidence>
<evidence type="ECO:0000256" key="1">
    <source>
        <dbReference type="ARBA" id="ARBA00004651"/>
    </source>
</evidence>
<dbReference type="Pfam" id="PF07690">
    <property type="entry name" value="MFS_1"/>
    <property type="match status" value="1"/>
</dbReference>
<name>A0ABN5KR15_9ACTN</name>
<dbReference type="Gene3D" id="1.20.1720.10">
    <property type="entry name" value="Multidrug resistance protein D"/>
    <property type="match status" value="1"/>
</dbReference>
<dbReference type="InterPro" id="IPR036259">
    <property type="entry name" value="MFS_trans_sf"/>
</dbReference>
<sequence length="506" mass="52870">MRETREMPEIRKARKARKVRVAGPDSPARDRAPEASGAPAEPAGPPAPGAWTSAAAISGNFLALLDTTIVNVSLHDTAARLGSISRVQWAVTTYLLALAALMPATGWLVTRFGVRRVFAWATTLFLLGSAACALSRSLPELTAARALSGAAAGVLVPASTILLTRGVPRGQLGRVQGLNGSVMLISPLLGPAIGGLLVQAGGWRAVYAVNVPLCAALVLVTLRRVPRDPPHSRQARPLDVVGLLSSATLTVCTVLALRAFSRLGWTASADLLVPLLLAVLSGAVFVVRELRADFPLLDVRLFGHRVYRTAAVNILCLGFVLYSPMMLIPLYFQSARGEPAVTTGLLMSAGGVGVVAASWLCRVLMKRTGGGATVVIGVALTMLATVPLTGLSSTTPYPLLCASLAVRGLGTGLTIVPAMTRAYQSIRAESIPDASAQLNLVQRIGGSAALAVVTVVLDRAAHRYHGLTPDAFASSFGWLLVIYGFTLVPALALFAADRREARHAAG</sequence>
<evidence type="ECO:0000256" key="7">
    <source>
        <dbReference type="SAM" id="MobiDB-lite"/>
    </source>
</evidence>
<comment type="subcellular location">
    <subcellularLocation>
        <location evidence="1">Cell membrane</location>
        <topology evidence="1">Multi-pass membrane protein</topology>
    </subcellularLocation>
</comment>
<keyword evidence="3" id="KW-1003">Cell membrane</keyword>
<reference evidence="10 11" key="1">
    <citation type="submission" date="2018-05" db="EMBL/GenBank/DDBJ databases">
        <title>Complete genome sequence of the Type Strain of Streptomyces spongiicola HNM0071, the producer of staurosporine.</title>
        <authorList>
            <person name="Zhou S."/>
            <person name="Huang X."/>
        </authorList>
    </citation>
    <scope>NUCLEOTIDE SEQUENCE [LARGE SCALE GENOMIC DNA]</scope>
    <source>
        <strain evidence="10 11">HNM0071</strain>
    </source>
</reference>
<dbReference type="EMBL" id="CP029254">
    <property type="protein sequence ID" value="AWK12629.1"/>
    <property type="molecule type" value="Genomic_DNA"/>
</dbReference>
<feature type="transmembrane region" description="Helical" evidence="8">
    <location>
        <begin position="205"/>
        <end position="225"/>
    </location>
</feature>
<feature type="transmembrane region" description="Helical" evidence="8">
    <location>
        <begin position="477"/>
        <end position="496"/>
    </location>
</feature>
<keyword evidence="2" id="KW-0813">Transport</keyword>
<protein>
    <submittedName>
        <fullName evidence="10">MFS transporter</fullName>
    </submittedName>
</protein>
<organism evidence="10 11">
    <name type="scientific">Streptomyces spongiicola</name>
    <dbReference type="NCBI Taxonomy" id="1690221"/>
    <lineage>
        <taxon>Bacteria</taxon>
        <taxon>Bacillati</taxon>
        <taxon>Actinomycetota</taxon>
        <taxon>Actinomycetes</taxon>
        <taxon>Kitasatosporales</taxon>
        <taxon>Streptomycetaceae</taxon>
        <taxon>Streptomyces</taxon>
    </lineage>
</organism>
<evidence type="ECO:0000256" key="6">
    <source>
        <dbReference type="ARBA" id="ARBA00023136"/>
    </source>
</evidence>
<feature type="transmembrane region" description="Helical" evidence="8">
    <location>
        <begin position="144"/>
        <end position="165"/>
    </location>
</feature>
<feature type="transmembrane region" description="Helical" evidence="8">
    <location>
        <begin position="177"/>
        <end position="199"/>
    </location>
</feature>
<feature type="transmembrane region" description="Helical" evidence="8">
    <location>
        <begin position="397"/>
        <end position="419"/>
    </location>
</feature>
<evidence type="ECO:0000256" key="3">
    <source>
        <dbReference type="ARBA" id="ARBA00022475"/>
    </source>
</evidence>
<evidence type="ECO:0000256" key="8">
    <source>
        <dbReference type="SAM" id="Phobius"/>
    </source>
</evidence>
<dbReference type="PRINTS" id="PR01036">
    <property type="entry name" value="TCRTETB"/>
</dbReference>
<dbReference type="NCBIfam" id="TIGR00711">
    <property type="entry name" value="efflux_EmrB"/>
    <property type="match status" value="1"/>
</dbReference>
<feature type="transmembrane region" description="Helical" evidence="8">
    <location>
        <begin position="344"/>
        <end position="365"/>
    </location>
</feature>
<dbReference type="PROSITE" id="PS50850">
    <property type="entry name" value="MFS"/>
    <property type="match status" value="1"/>
</dbReference>
<keyword evidence="6 8" id="KW-0472">Membrane</keyword>
<dbReference type="PANTHER" id="PTHR23501:SF1">
    <property type="entry name" value="TRANSPORT PROTEIN HSRA-RELATED"/>
    <property type="match status" value="1"/>
</dbReference>
<dbReference type="Proteomes" id="UP000245051">
    <property type="component" value="Chromosome"/>
</dbReference>
<keyword evidence="4 8" id="KW-0812">Transmembrane</keyword>
<feature type="domain" description="Major facilitator superfamily (MFS) profile" evidence="9">
    <location>
        <begin position="52"/>
        <end position="502"/>
    </location>
</feature>
<evidence type="ECO:0000256" key="5">
    <source>
        <dbReference type="ARBA" id="ARBA00022989"/>
    </source>
</evidence>
<evidence type="ECO:0000256" key="4">
    <source>
        <dbReference type="ARBA" id="ARBA00022692"/>
    </source>
</evidence>
<feature type="transmembrane region" description="Helical" evidence="8">
    <location>
        <begin position="89"/>
        <end position="110"/>
    </location>
</feature>
<feature type="transmembrane region" description="Helical" evidence="8">
    <location>
        <begin position="440"/>
        <end position="457"/>
    </location>
</feature>
<dbReference type="InterPro" id="IPR011701">
    <property type="entry name" value="MFS"/>
</dbReference>
<gene>
    <name evidence="10" type="ORF">DDQ41_00115</name>
</gene>